<feature type="compositionally biased region" description="Acidic residues" evidence="1">
    <location>
        <begin position="193"/>
        <end position="203"/>
    </location>
</feature>
<feature type="compositionally biased region" description="Low complexity" evidence="1">
    <location>
        <begin position="151"/>
        <end position="170"/>
    </location>
</feature>
<reference evidence="2" key="1">
    <citation type="journal article" date="2019" name="Sci. Rep.">
        <title>Draft genome of Tanacetum cinerariifolium, the natural source of mosquito coil.</title>
        <authorList>
            <person name="Yamashiro T."/>
            <person name="Shiraishi A."/>
            <person name="Satake H."/>
            <person name="Nakayama K."/>
        </authorList>
    </citation>
    <scope>NUCLEOTIDE SEQUENCE</scope>
</reference>
<gene>
    <name evidence="2" type="ORF">Tci_649852</name>
</gene>
<feature type="region of interest" description="Disordered" evidence="1">
    <location>
        <begin position="136"/>
        <end position="281"/>
    </location>
</feature>
<evidence type="ECO:0000313" key="2">
    <source>
        <dbReference type="EMBL" id="GFA77880.1"/>
    </source>
</evidence>
<accession>A0A699K8V1</accession>
<evidence type="ECO:0000256" key="1">
    <source>
        <dbReference type="SAM" id="MobiDB-lite"/>
    </source>
</evidence>
<feature type="compositionally biased region" description="Low complexity" evidence="1">
    <location>
        <begin position="553"/>
        <end position="568"/>
    </location>
</feature>
<protein>
    <submittedName>
        <fullName evidence="2">Uncharacterized protein</fullName>
    </submittedName>
</protein>
<sequence>MLHISPRVPGQSFAELPFEEEILKFLWFLGHSAQIKTLTDVNVEHKNQKKSNETYYPRFTKVIIHHFMTKKPSIPRRNKVNWLYIRDDILFSTIKVVSRHQNTQQYGAILPIELTTEDIRNTKAYKEYYACATREAAPKPKASAKKKRGGSDSSTTPPTVVVSPRPITTVATASRLTAAAKGKQPARATSEKDNDDDDDDDKEEISKTDKQEATESGEGDDEETESDGESEEEETREEEEESFDPILRTLEDDEDDGNGEEDQGLRISEEQRIQEEEEADEVYRDVDINQGRGLQVSQDIEDSHVTLTPVHPDGVESIFTTASSPIAPLPTPTPVMTPSTIATITTSSDAPIPPTIIPSAILQNLPTFDSVFRFEERVKSLEVNFSEFMQTNQFAEAVSKIPGIVHQYMTKQMTKAIQEAVQIHTDRLQDSFQRENDEFLRTIDENMKKIIKGQVKSQVKEQVSQLKKILIEKMEGNKSIQRFDEQRNLYKALVDAYEADKTIIESYGDTAILKRRRGDDDDQERPSAGSDRGSKRRREGGEHESASTPSEPATRSASRSTTGTQSRQMSASESAFVEEPMQTTCQMDEPHIRCLK</sequence>
<feature type="compositionally biased region" description="Basic and acidic residues" evidence="1">
    <location>
        <begin position="204"/>
        <end position="213"/>
    </location>
</feature>
<comment type="caution">
    <text evidence="2">The sequence shown here is derived from an EMBL/GenBank/DDBJ whole genome shotgun (WGS) entry which is preliminary data.</text>
</comment>
<name>A0A699K8V1_TANCI</name>
<feature type="compositionally biased region" description="Acidic residues" evidence="1">
    <location>
        <begin position="215"/>
        <end position="243"/>
    </location>
</feature>
<feature type="region of interest" description="Disordered" evidence="1">
    <location>
        <begin position="515"/>
        <end position="596"/>
    </location>
</feature>
<feature type="compositionally biased region" description="Basic and acidic residues" evidence="1">
    <location>
        <begin position="263"/>
        <end position="274"/>
    </location>
</feature>
<feature type="compositionally biased region" description="Acidic residues" evidence="1">
    <location>
        <begin position="251"/>
        <end position="262"/>
    </location>
</feature>
<dbReference type="AlphaFoldDB" id="A0A699K8V1"/>
<organism evidence="2">
    <name type="scientific">Tanacetum cinerariifolium</name>
    <name type="common">Dalmatian daisy</name>
    <name type="synonym">Chrysanthemum cinerariifolium</name>
    <dbReference type="NCBI Taxonomy" id="118510"/>
    <lineage>
        <taxon>Eukaryota</taxon>
        <taxon>Viridiplantae</taxon>
        <taxon>Streptophyta</taxon>
        <taxon>Embryophyta</taxon>
        <taxon>Tracheophyta</taxon>
        <taxon>Spermatophyta</taxon>
        <taxon>Magnoliopsida</taxon>
        <taxon>eudicotyledons</taxon>
        <taxon>Gunneridae</taxon>
        <taxon>Pentapetalae</taxon>
        <taxon>asterids</taxon>
        <taxon>campanulids</taxon>
        <taxon>Asterales</taxon>
        <taxon>Asteraceae</taxon>
        <taxon>Asteroideae</taxon>
        <taxon>Anthemideae</taxon>
        <taxon>Anthemidinae</taxon>
        <taxon>Tanacetum</taxon>
    </lineage>
</organism>
<proteinExistence type="predicted"/>
<dbReference type="EMBL" id="BKCJ010486234">
    <property type="protein sequence ID" value="GFA77880.1"/>
    <property type="molecule type" value="Genomic_DNA"/>
</dbReference>